<dbReference type="EMBL" id="BMAO01025787">
    <property type="protein sequence ID" value="GFR04875.1"/>
    <property type="molecule type" value="Genomic_DNA"/>
</dbReference>
<dbReference type="Proteomes" id="UP000887116">
    <property type="component" value="Unassembled WGS sequence"/>
</dbReference>
<reference evidence="1" key="1">
    <citation type="submission" date="2020-07" db="EMBL/GenBank/DDBJ databases">
        <title>Multicomponent nature underlies the extraordinary mechanical properties of spider dragline silk.</title>
        <authorList>
            <person name="Kono N."/>
            <person name="Nakamura H."/>
            <person name="Mori M."/>
            <person name="Yoshida Y."/>
            <person name="Ohtoshi R."/>
            <person name="Malay A.D."/>
            <person name="Moran D.A.P."/>
            <person name="Tomita M."/>
            <person name="Numata K."/>
            <person name="Arakawa K."/>
        </authorList>
    </citation>
    <scope>NUCLEOTIDE SEQUENCE</scope>
</reference>
<gene>
    <name evidence="1" type="ORF">TNCT_521831</name>
</gene>
<evidence type="ECO:0000313" key="2">
    <source>
        <dbReference type="Proteomes" id="UP000887116"/>
    </source>
</evidence>
<proteinExistence type="predicted"/>
<keyword evidence="2" id="KW-1185">Reference proteome</keyword>
<organism evidence="1 2">
    <name type="scientific">Trichonephila clavata</name>
    <name type="common">Joro spider</name>
    <name type="synonym">Nephila clavata</name>
    <dbReference type="NCBI Taxonomy" id="2740835"/>
    <lineage>
        <taxon>Eukaryota</taxon>
        <taxon>Metazoa</taxon>
        <taxon>Ecdysozoa</taxon>
        <taxon>Arthropoda</taxon>
        <taxon>Chelicerata</taxon>
        <taxon>Arachnida</taxon>
        <taxon>Araneae</taxon>
        <taxon>Araneomorphae</taxon>
        <taxon>Entelegynae</taxon>
        <taxon>Araneoidea</taxon>
        <taxon>Nephilidae</taxon>
        <taxon>Trichonephila</taxon>
    </lineage>
</organism>
<protein>
    <submittedName>
        <fullName evidence="1">Uncharacterized protein</fullName>
    </submittedName>
</protein>
<dbReference type="AlphaFoldDB" id="A0A8X6IHJ4"/>
<accession>A0A8X6IHJ4</accession>
<comment type="caution">
    <text evidence="1">The sequence shown here is derived from an EMBL/GenBank/DDBJ whole genome shotgun (WGS) entry which is preliminary data.</text>
</comment>
<name>A0A8X6IHJ4_TRICU</name>
<sequence>MESLLSSSLHFCTPYKRGVKFMNHFYAGPLKPNSDSLEDCIPLYGVLQISFSEKTQTCPEDKIFSQVEEWELLSGPCRSEDDIFFSPALLAV</sequence>
<evidence type="ECO:0000313" key="1">
    <source>
        <dbReference type="EMBL" id="GFR04875.1"/>
    </source>
</evidence>